<organism evidence="2 3">
    <name type="scientific">Nocardia goodfellowii</name>
    <dbReference type="NCBI Taxonomy" id="882446"/>
    <lineage>
        <taxon>Bacteria</taxon>
        <taxon>Bacillati</taxon>
        <taxon>Actinomycetota</taxon>
        <taxon>Actinomycetes</taxon>
        <taxon>Mycobacteriales</taxon>
        <taxon>Nocardiaceae</taxon>
        <taxon>Nocardia</taxon>
    </lineage>
</organism>
<dbReference type="InterPro" id="IPR013207">
    <property type="entry name" value="LGFP"/>
</dbReference>
<feature type="chain" id="PRO_5045601199" evidence="1">
    <location>
        <begin position="35"/>
        <end position="252"/>
    </location>
</feature>
<dbReference type="RefSeq" id="WP_245366168.1">
    <property type="nucleotide sequence ID" value="NZ_JAGGMR010000001.1"/>
</dbReference>
<evidence type="ECO:0000313" key="3">
    <source>
        <dbReference type="Proteomes" id="UP001519325"/>
    </source>
</evidence>
<evidence type="ECO:0000313" key="2">
    <source>
        <dbReference type="EMBL" id="MBP2192803.1"/>
    </source>
</evidence>
<accession>A0ABS4QNZ5</accession>
<gene>
    <name evidence="2" type="ORF">BJ987_005704</name>
</gene>
<keyword evidence="3" id="KW-1185">Reference proteome</keyword>
<evidence type="ECO:0000256" key="1">
    <source>
        <dbReference type="SAM" id="SignalP"/>
    </source>
</evidence>
<dbReference type="EMBL" id="JAGGMR010000001">
    <property type="protein sequence ID" value="MBP2192803.1"/>
    <property type="molecule type" value="Genomic_DNA"/>
</dbReference>
<comment type="caution">
    <text evidence="2">The sequence shown here is derived from an EMBL/GenBank/DDBJ whole genome shotgun (WGS) entry which is preliminary data.</text>
</comment>
<dbReference type="Pfam" id="PF08310">
    <property type="entry name" value="LGFP"/>
    <property type="match status" value="4"/>
</dbReference>
<keyword evidence="1" id="KW-0732">Signal</keyword>
<feature type="signal peptide" evidence="1">
    <location>
        <begin position="1"/>
        <end position="34"/>
    </location>
</feature>
<proteinExistence type="predicted"/>
<protein>
    <submittedName>
        <fullName evidence="2">Uncharacterized protein with LGFP repeats</fullName>
    </submittedName>
</protein>
<dbReference type="Proteomes" id="UP001519325">
    <property type="component" value="Unassembled WGS sequence"/>
</dbReference>
<reference evidence="2 3" key="1">
    <citation type="submission" date="2021-03" db="EMBL/GenBank/DDBJ databases">
        <title>Sequencing the genomes of 1000 actinobacteria strains.</title>
        <authorList>
            <person name="Klenk H.-P."/>
        </authorList>
    </citation>
    <scope>NUCLEOTIDE SEQUENCE [LARGE SCALE GENOMIC DNA]</scope>
    <source>
        <strain evidence="2 3">DSM 45516</strain>
    </source>
</reference>
<sequence length="252" mass="26456">MRPFRRTNRPAGSRKPGAVATAIVASGLALTVCAATAGARPVGPFDVGGAIETEYDRAGGTAALGEPTAPEADAANGGKFQTFTNNAAIYWTADTGAHVVSGPIRNKWGALGYESGALRYPVTSEAQTPAGNGLFVQFQGGSIYYSVGTDAHQIGGFIRDKWGQLGWENGPLGFPLTDEAAGPKGGRYNLFPGGAIYWAPTTGAHAVWGSIRDNWVRAGGESGRYGYPTSDEYDYEDGKAQDFQGGRITWQP</sequence>
<name>A0ABS4QNZ5_9NOCA</name>